<evidence type="ECO:0000313" key="11">
    <source>
        <dbReference type="Proteomes" id="UP000038040"/>
    </source>
</evidence>
<gene>
    <name evidence="10" type="ORF">DME_LOCUS975</name>
</gene>
<evidence type="ECO:0000259" key="9">
    <source>
        <dbReference type="PROSITE" id="PS51504"/>
    </source>
</evidence>
<name>A0A0N4UF43_DRAME</name>
<reference evidence="13" key="1">
    <citation type="submission" date="2017-02" db="UniProtKB">
        <authorList>
            <consortium name="WormBaseParasite"/>
        </authorList>
    </citation>
    <scope>IDENTIFICATION</scope>
</reference>
<keyword evidence="6 7" id="KW-0539">Nucleus</keyword>
<dbReference type="GO" id="GO:0005634">
    <property type="term" value="C:nucleus"/>
    <property type="evidence" value="ECO:0007669"/>
    <property type="project" value="UniProtKB-SubCell"/>
</dbReference>
<dbReference type="Proteomes" id="UP000038040">
    <property type="component" value="Unplaced"/>
</dbReference>
<dbReference type="Pfam" id="PF00538">
    <property type="entry name" value="Linker_histone"/>
    <property type="match status" value="1"/>
</dbReference>
<dbReference type="PROSITE" id="PS51504">
    <property type="entry name" value="H15"/>
    <property type="match status" value="1"/>
</dbReference>
<evidence type="ECO:0000256" key="5">
    <source>
        <dbReference type="ARBA" id="ARBA00023125"/>
    </source>
</evidence>
<dbReference type="Proteomes" id="UP000274756">
    <property type="component" value="Unassembled WGS sequence"/>
</dbReference>
<evidence type="ECO:0000256" key="1">
    <source>
        <dbReference type="ARBA" id="ARBA00004123"/>
    </source>
</evidence>
<evidence type="ECO:0000256" key="6">
    <source>
        <dbReference type="ARBA" id="ARBA00023242"/>
    </source>
</evidence>
<dbReference type="CDD" id="cd00073">
    <property type="entry name" value="H15"/>
    <property type="match status" value="1"/>
</dbReference>
<dbReference type="PANTHER" id="PTHR11467:SF36">
    <property type="entry name" value="HISTONE 24-RELATED"/>
    <property type="match status" value="1"/>
</dbReference>
<dbReference type="GO" id="GO:0003690">
    <property type="term" value="F:double-stranded DNA binding"/>
    <property type="evidence" value="ECO:0007669"/>
    <property type="project" value="TreeGrafter"/>
</dbReference>
<feature type="region of interest" description="Disordered" evidence="8">
    <location>
        <begin position="1"/>
        <end position="42"/>
    </location>
</feature>
<dbReference type="FunFam" id="1.10.10.10:FF:000140">
    <property type="entry name" value="Histone H1.0"/>
    <property type="match status" value="1"/>
</dbReference>
<dbReference type="OrthoDB" id="1110759at2759"/>
<evidence type="ECO:0000256" key="3">
    <source>
        <dbReference type="ARBA" id="ARBA00022454"/>
    </source>
</evidence>
<dbReference type="SUPFAM" id="SSF46785">
    <property type="entry name" value="Winged helix' DNA-binding domain"/>
    <property type="match status" value="1"/>
</dbReference>
<evidence type="ECO:0000313" key="12">
    <source>
        <dbReference type="Proteomes" id="UP000274756"/>
    </source>
</evidence>
<evidence type="ECO:0000256" key="4">
    <source>
        <dbReference type="ARBA" id="ARBA00022990"/>
    </source>
</evidence>
<comment type="similarity">
    <text evidence="7">Belongs to the histone H1/H5 family.</text>
</comment>
<feature type="compositionally biased region" description="Basic and acidic residues" evidence="8">
    <location>
        <begin position="114"/>
        <end position="130"/>
    </location>
</feature>
<dbReference type="GO" id="GO:0000786">
    <property type="term" value="C:nucleosome"/>
    <property type="evidence" value="ECO:0007669"/>
    <property type="project" value="InterPro"/>
</dbReference>
<evidence type="ECO:0000313" key="13">
    <source>
        <dbReference type="WBParaSite" id="DME_0000603601-mRNA-1"/>
    </source>
</evidence>
<dbReference type="InterPro" id="IPR036388">
    <property type="entry name" value="WH-like_DNA-bd_sf"/>
</dbReference>
<reference evidence="10 12" key="2">
    <citation type="submission" date="2018-11" db="EMBL/GenBank/DDBJ databases">
        <authorList>
            <consortium name="Pathogen Informatics"/>
        </authorList>
    </citation>
    <scope>NUCLEOTIDE SEQUENCE [LARGE SCALE GENOMIC DNA]</scope>
</reference>
<feature type="compositionally biased region" description="Polar residues" evidence="8">
    <location>
        <begin position="1"/>
        <end position="15"/>
    </location>
</feature>
<evidence type="ECO:0000256" key="7">
    <source>
        <dbReference type="RuleBase" id="RU003894"/>
    </source>
</evidence>
<evidence type="ECO:0000256" key="2">
    <source>
        <dbReference type="ARBA" id="ARBA00004286"/>
    </source>
</evidence>
<sequence>MSTEVAVNESVSMGESPSKKSPVSKKRRGKTKAEKMASNHPPYGDMIKSAIIHLNDSKGSSRAAVLKYIIQTYSLGDNLAAINAHLRLGLKRGVASGMLKQVKGTGASGSFKLSESKSDSKSKKNAEKKPAVATVKKSSPKKVTAKPKKKANNSQEILKEFIIHHHLLFIERMKITKTKITKSPPKKVEKTKPKKATASATPSAPVADSAKPKTTATNKKSKATKKATHKGKKAAA</sequence>
<evidence type="ECO:0000313" key="10">
    <source>
        <dbReference type="EMBL" id="VDN51002.1"/>
    </source>
</evidence>
<protein>
    <submittedName>
        <fullName evidence="13">H15 domain-containing protein</fullName>
    </submittedName>
</protein>
<keyword evidence="4" id="KW-0007">Acetylation</keyword>
<dbReference type="WBParaSite" id="DME_0000603601-mRNA-1">
    <property type="protein sequence ID" value="DME_0000603601-mRNA-1"/>
    <property type="gene ID" value="DME_0000603601"/>
</dbReference>
<organism evidence="11 13">
    <name type="scientific">Dracunculus medinensis</name>
    <name type="common">Guinea worm</name>
    <dbReference type="NCBI Taxonomy" id="318479"/>
    <lineage>
        <taxon>Eukaryota</taxon>
        <taxon>Metazoa</taxon>
        <taxon>Ecdysozoa</taxon>
        <taxon>Nematoda</taxon>
        <taxon>Chromadorea</taxon>
        <taxon>Rhabditida</taxon>
        <taxon>Spirurina</taxon>
        <taxon>Dracunculoidea</taxon>
        <taxon>Dracunculidae</taxon>
        <taxon>Dracunculus</taxon>
    </lineage>
</organism>
<comment type="subcellular location">
    <subcellularLocation>
        <location evidence="2">Chromosome</location>
    </subcellularLocation>
    <subcellularLocation>
        <location evidence="1 7">Nucleus</location>
    </subcellularLocation>
</comment>
<dbReference type="GO" id="GO:0006334">
    <property type="term" value="P:nucleosome assembly"/>
    <property type="evidence" value="ECO:0007669"/>
    <property type="project" value="InterPro"/>
</dbReference>
<dbReference type="EMBL" id="UYYG01000011">
    <property type="protein sequence ID" value="VDN51002.1"/>
    <property type="molecule type" value="Genomic_DNA"/>
</dbReference>
<dbReference type="GO" id="GO:0031492">
    <property type="term" value="F:nucleosomal DNA binding"/>
    <property type="evidence" value="ECO:0007669"/>
    <property type="project" value="TreeGrafter"/>
</dbReference>
<dbReference type="GO" id="GO:0045910">
    <property type="term" value="P:negative regulation of DNA recombination"/>
    <property type="evidence" value="ECO:0007669"/>
    <property type="project" value="TreeGrafter"/>
</dbReference>
<dbReference type="InterPro" id="IPR005818">
    <property type="entry name" value="Histone_H1/H5_H15"/>
</dbReference>
<keyword evidence="5 7" id="KW-0238">DNA-binding</keyword>
<dbReference type="SMART" id="SM00526">
    <property type="entry name" value="H15"/>
    <property type="match status" value="1"/>
</dbReference>
<feature type="compositionally biased region" description="Low complexity" evidence="8">
    <location>
        <begin position="196"/>
        <end position="218"/>
    </location>
</feature>
<feature type="compositionally biased region" description="Basic residues" evidence="8">
    <location>
        <begin position="138"/>
        <end position="151"/>
    </location>
</feature>
<keyword evidence="12" id="KW-1185">Reference proteome</keyword>
<dbReference type="PRINTS" id="PR00624">
    <property type="entry name" value="HISTONEH5"/>
</dbReference>
<dbReference type="GO" id="GO:0030261">
    <property type="term" value="P:chromosome condensation"/>
    <property type="evidence" value="ECO:0007669"/>
    <property type="project" value="TreeGrafter"/>
</dbReference>
<feature type="domain" description="H15" evidence="9">
    <location>
        <begin position="39"/>
        <end position="115"/>
    </location>
</feature>
<feature type="compositionally biased region" description="Basic residues" evidence="8">
    <location>
        <begin position="219"/>
        <end position="236"/>
    </location>
</feature>
<keyword evidence="3 7" id="KW-0158">Chromosome</keyword>
<dbReference type="AlphaFoldDB" id="A0A0N4UF43"/>
<dbReference type="Gene3D" id="1.10.10.10">
    <property type="entry name" value="Winged helix-like DNA-binding domain superfamily/Winged helix DNA-binding domain"/>
    <property type="match status" value="1"/>
</dbReference>
<dbReference type="InterPro" id="IPR036390">
    <property type="entry name" value="WH_DNA-bd_sf"/>
</dbReference>
<dbReference type="PANTHER" id="PTHR11467">
    <property type="entry name" value="HISTONE H1"/>
    <property type="match status" value="1"/>
</dbReference>
<feature type="region of interest" description="Disordered" evidence="8">
    <location>
        <begin position="180"/>
        <end position="236"/>
    </location>
</feature>
<accession>A0A0N4UF43</accession>
<dbReference type="STRING" id="318479.A0A0N4UF43"/>
<proteinExistence type="inferred from homology"/>
<feature type="region of interest" description="Disordered" evidence="8">
    <location>
        <begin position="105"/>
        <end position="151"/>
    </location>
</feature>
<dbReference type="InterPro" id="IPR005819">
    <property type="entry name" value="H1/H5"/>
</dbReference>
<evidence type="ECO:0000256" key="8">
    <source>
        <dbReference type="SAM" id="MobiDB-lite"/>
    </source>
</evidence>
<dbReference type="GO" id="GO:0030527">
    <property type="term" value="F:structural constituent of chromatin"/>
    <property type="evidence" value="ECO:0007669"/>
    <property type="project" value="InterPro"/>
</dbReference>